<keyword evidence="2" id="KW-1185">Reference proteome</keyword>
<dbReference type="RefSeq" id="WP_133038095.1">
    <property type="nucleotide sequence ID" value="NZ_SLWF01000004.1"/>
</dbReference>
<sequence>MHTISTFGELLSAAKSQYLIYDMGRRVQPIDVMAFRQIEALTSPYPFPIQGHACFALVFWEHAATPFIWFLKLPLDEQGLLNPAGRSQFIEMLLDAMGTDLKQELTEAQQQRLASHPFSYRPAPEKLALFNALVRRQLGQAASSQYEYACQYLSGKVSRDQWQALGLQGLADICARAELLDHPEMLLSAIDAAAREVQIALCQLLEHMTISPQLAQHITQSLSLRDSAIQPFFIRALASQPQHCASAIMTIAAQQNLSQECLLAVAARCWLVLKQAPCRKIFLESLALQTQDFFNRIFADIVAIPAIRPLLLGELRNPDRSVQLSAAIGGLFRNTQQ</sequence>
<reference evidence="1 2" key="1">
    <citation type="submission" date="2019-03" db="EMBL/GenBank/DDBJ databases">
        <title>Freshwater and sediment microbial communities from various areas in North America, analyzing microbe dynamics in response to fracking.</title>
        <authorList>
            <person name="Lamendella R."/>
        </authorList>
    </citation>
    <scope>NUCLEOTIDE SEQUENCE [LARGE SCALE GENOMIC DNA]</scope>
    <source>
        <strain evidence="1 2">74A</strain>
    </source>
</reference>
<evidence type="ECO:0000313" key="2">
    <source>
        <dbReference type="Proteomes" id="UP000294832"/>
    </source>
</evidence>
<evidence type="ECO:0000313" key="1">
    <source>
        <dbReference type="EMBL" id="TCN87987.1"/>
    </source>
</evidence>
<comment type="caution">
    <text evidence="1">The sequence shown here is derived from an EMBL/GenBank/DDBJ whole genome shotgun (WGS) entry which is preliminary data.</text>
</comment>
<dbReference type="Pfam" id="PF12069">
    <property type="entry name" value="DUF3549"/>
    <property type="match status" value="1"/>
</dbReference>
<dbReference type="AlphaFoldDB" id="A0A4R2FFB2"/>
<organism evidence="1 2">
    <name type="scientific">Shewanella fodinae</name>
    <dbReference type="NCBI Taxonomy" id="552357"/>
    <lineage>
        <taxon>Bacteria</taxon>
        <taxon>Pseudomonadati</taxon>
        <taxon>Pseudomonadota</taxon>
        <taxon>Gammaproteobacteria</taxon>
        <taxon>Alteromonadales</taxon>
        <taxon>Shewanellaceae</taxon>
        <taxon>Shewanella</taxon>
    </lineage>
</organism>
<proteinExistence type="predicted"/>
<name>A0A4R2FFB2_9GAMM</name>
<dbReference type="Proteomes" id="UP000294832">
    <property type="component" value="Unassembled WGS sequence"/>
</dbReference>
<dbReference type="EMBL" id="SLWF01000004">
    <property type="protein sequence ID" value="TCN87987.1"/>
    <property type="molecule type" value="Genomic_DNA"/>
</dbReference>
<dbReference type="OrthoDB" id="5597089at2"/>
<dbReference type="InterPro" id="IPR021936">
    <property type="entry name" value="DUF3549"/>
</dbReference>
<protein>
    <submittedName>
        <fullName evidence="1">Uncharacterized protein DUF3549</fullName>
    </submittedName>
</protein>
<accession>A0A4R2FFB2</accession>
<gene>
    <name evidence="1" type="ORF">EDC91_104121</name>
</gene>